<evidence type="ECO:0000256" key="11">
    <source>
        <dbReference type="SAM" id="SignalP"/>
    </source>
</evidence>
<evidence type="ECO:0000256" key="9">
    <source>
        <dbReference type="ARBA" id="ARBA00023295"/>
    </source>
</evidence>
<dbReference type="InterPro" id="IPR013780">
    <property type="entry name" value="Glyco_hydro_b"/>
</dbReference>
<evidence type="ECO:0000256" key="8">
    <source>
        <dbReference type="ARBA" id="ARBA00023180"/>
    </source>
</evidence>
<keyword evidence="6 11" id="KW-0732">Signal</keyword>
<comment type="subcellular location">
    <subcellularLocation>
        <location evidence="3">Secreted</location>
    </subcellularLocation>
</comment>
<dbReference type="Proteomes" id="UP000447873">
    <property type="component" value="Unassembled WGS sequence"/>
</dbReference>
<dbReference type="GO" id="GO:0005975">
    <property type="term" value="P:carbohydrate metabolic process"/>
    <property type="evidence" value="ECO:0007669"/>
    <property type="project" value="InterPro"/>
</dbReference>
<comment type="caution">
    <text evidence="13">The sequence shown here is derived from an EMBL/GenBank/DDBJ whole genome shotgun (WGS) entry which is preliminary data.</text>
</comment>
<keyword evidence="10" id="KW-1015">Disulfide bond</keyword>
<evidence type="ECO:0000256" key="3">
    <source>
        <dbReference type="ARBA" id="ARBA00004613"/>
    </source>
</evidence>
<dbReference type="EMBL" id="WNWS01000087">
    <property type="protein sequence ID" value="KAE9981582.1"/>
    <property type="molecule type" value="Genomic_DNA"/>
</dbReference>
<keyword evidence="7 10" id="KW-0378">Hydrolase</keyword>
<reference evidence="13 14" key="1">
    <citation type="submission" date="2018-12" db="EMBL/GenBank/DDBJ databases">
        <title>Venturia inaequalis Genome Resource.</title>
        <authorList>
            <person name="Lichtner F.J."/>
        </authorList>
    </citation>
    <scope>NUCLEOTIDE SEQUENCE [LARGE SCALE GENOMIC DNA]</scope>
    <source>
        <strain evidence="13 14">120213</strain>
    </source>
</reference>
<feature type="signal peptide" evidence="11">
    <location>
        <begin position="1"/>
        <end position="18"/>
    </location>
</feature>
<proteinExistence type="inferred from homology"/>
<dbReference type="InterPro" id="IPR017853">
    <property type="entry name" value="GH"/>
</dbReference>
<evidence type="ECO:0000256" key="1">
    <source>
        <dbReference type="ARBA" id="ARBA00001255"/>
    </source>
</evidence>
<dbReference type="AlphaFoldDB" id="A0A8H3Z5Q2"/>
<keyword evidence="9 10" id="KW-0326">Glycosidase</keyword>
<name>A0A8H3Z5Q2_VENIN</name>
<comment type="catalytic activity">
    <reaction evidence="1 10">
        <text>Hydrolysis of terminal, non-reducing alpha-D-galactose residues in alpha-D-galactosides, including galactose oligosaccharides, galactomannans and galactolipids.</text>
        <dbReference type="EC" id="3.2.1.22"/>
    </reaction>
</comment>
<evidence type="ECO:0000256" key="10">
    <source>
        <dbReference type="RuleBase" id="RU361168"/>
    </source>
</evidence>
<accession>A0A8H3Z5Q2</accession>
<dbReference type="InterPro" id="IPR002241">
    <property type="entry name" value="Glyco_hydro_27"/>
</dbReference>
<dbReference type="PANTHER" id="PTHR11452:SF61">
    <property type="entry name" value="ALPHA-GALACTOSIDASE B-RELATED"/>
    <property type="match status" value="1"/>
</dbReference>
<dbReference type="InterPro" id="IPR041233">
    <property type="entry name" value="Melibiase_C"/>
</dbReference>
<dbReference type="EC" id="3.2.1.22" evidence="10"/>
<feature type="chain" id="PRO_5034323850" description="Alpha-galactosidase" evidence="11">
    <location>
        <begin position="19"/>
        <end position="484"/>
    </location>
</feature>
<dbReference type="InterPro" id="IPR013785">
    <property type="entry name" value="Aldolase_TIM"/>
</dbReference>
<organism evidence="13 14">
    <name type="scientific">Venturia inaequalis</name>
    <name type="common">Apple scab fungus</name>
    <dbReference type="NCBI Taxonomy" id="5025"/>
    <lineage>
        <taxon>Eukaryota</taxon>
        <taxon>Fungi</taxon>
        <taxon>Dikarya</taxon>
        <taxon>Ascomycota</taxon>
        <taxon>Pezizomycotina</taxon>
        <taxon>Dothideomycetes</taxon>
        <taxon>Pleosporomycetidae</taxon>
        <taxon>Venturiales</taxon>
        <taxon>Venturiaceae</taxon>
        <taxon>Venturia</taxon>
    </lineage>
</organism>
<comment type="function">
    <text evidence="2">Hydrolyzes a variety of simple alpha-D-galactoside as well as more complex molecules such as oligosaccharides and polysaccharides.</text>
</comment>
<keyword evidence="5" id="KW-0964">Secreted</keyword>
<dbReference type="Pfam" id="PF16499">
    <property type="entry name" value="Melibiase_2"/>
    <property type="match status" value="2"/>
</dbReference>
<dbReference type="InterPro" id="IPR000111">
    <property type="entry name" value="Glyco_hydro_27/36_CS"/>
</dbReference>
<dbReference type="CDD" id="cd14792">
    <property type="entry name" value="GH27"/>
    <property type="match status" value="1"/>
</dbReference>
<dbReference type="PANTHER" id="PTHR11452">
    <property type="entry name" value="ALPHA-GALACTOSIDASE/ALPHA-N-ACETYLGALACTOSAMINIDASE"/>
    <property type="match status" value="1"/>
</dbReference>
<evidence type="ECO:0000256" key="4">
    <source>
        <dbReference type="ARBA" id="ARBA00009743"/>
    </source>
</evidence>
<comment type="similarity">
    <text evidence="4 10">Belongs to the glycosyl hydrolase 27 family.</text>
</comment>
<dbReference type="GO" id="GO:0005576">
    <property type="term" value="C:extracellular region"/>
    <property type="evidence" value="ECO:0007669"/>
    <property type="project" value="UniProtKB-SubCell"/>
</dbReference>
<dbReference type="SUPFAM" id="SSF51445">
    <property type="entry name" value="(Trans)glycosidases"/>
    <property type="match status" value="1"/>
</dbReference>
<protein>
    <recommendedName>
        <fullName evidence="10">Alpha-galactosidase</fullName>
        <ecNumber evidence="10">3.2.1.22</ecNumber>
    </recommendedName>
    <alternativeName>
        <fullName evidence="10">Melibiase</fullName>
    </alternativeName>
</protein>
<sequence>MKFSVATFLLLTAPFVAADWTYKKAGKLHKGSGSTECHNDKLHQGDEWIWKDGKDKCQLFMYGDTECTGKDGFNFKTRGDYDHGHAHTDHLAWKDAGYEYVNIDDCWSVKGSRSNITNRIQVDLTKFPSGIDGLAKKVHDMGLKIGIYSSAGEFTCERHPGSLGHEEIDVKTWSEMGIDYLKYDNCGVPADQLDECRYCPQLNATCKPGKTEPWETADRIPHEYRICAKDYDYTKSMSYQRFTRMRDAVAKSNRPMLFSLCQWGQADVKTWGNATAQSWRTTVDIRPFWRNVKEILNSHSFTLNYVNFWGHGDADMLEVGNGGLTLAEQRTHFSLWAAMKSPLLIGTDLARLRPESVAILKNKYLLAFNQDDTVGEPAKPYKWGTNPNWTFNDTYPAEYWSVKRLDFGEVPELKADGTYHVFDVWSGKDAGCFTGAIDLTIDAHDTSVLILKEDCNAELGIERGVIHQDISQLRTYRRGSFSTT</sequence>
<dbReference type="Gene3D" id="2.60.40.1180">
    <property type="entry name" value="Golgi alpha-mannosidase II"/>
    <property type="match status" value="2"/>
</dbReference>
<evidence type="ECO:0000313" key="13">
    <source>
        <dbReference type="EMBL" id="KAE9981582.1"/>
    </source>
</evidence>
<dbReference type="Pfam" id="PF17801">
    <property type="entry name" value="Melibiase_C"/>
    <property type="match status" value="1"/>
</dbReference>
<gene>
    <name evidence="13" type="ORF">EG328_011521</name>
</gene>
<evidence type="ECO:0000256" key="5">
    <source>
        <dbReference type="ARBA" id="ARBA00022525"/>
    </source>
</evidence>
<evidence type="ECO:0000256" key="6">
    <source>
        <dbReference type="ARBA" id="ARBA00022729"/>
    </source>
</evidence>
<dbReference type="PRINTS" id="PR00740">
    <property type="entry name" value="GLHYDRLASE27"/>
</dbReference>
<evidence type="ECO:0000313" key="14">
    <source>
        <dbReference type="Proteomes" id="UP000447873"/>
    </source>
</evidence>
<evidence type="ECO:0000259" key="12">
    <source>
        <dbReference type="Pfam" id="PF17801"/>
    </source>
</evidence>
<dbReference type="Gene3D" id="3.20.20.70">
    <property type="entry name" value="Aldolase class I"/>
    <property type="match status" value="1"/>
</dbReference>
<dbReference type="SUPFAM" id="SSF51011">
    <property type="entry name" value="Glycosyl hydrolase domain"/>
    <property type="match status" value="1"/>
</dbReference>
<evidence type="ECO:0000256" key="2">
    <source>
        <dbReference type="ARBA" id="ARBA00003969"/>
    </source>
</evidence>
<dbReference type="PROSITE" id="PS00512">
    <property type="entry name" value="ALPHA_GALACTOSIDASE"/>
    <property type="match status" value="1"/>
</dbReference>
<keyword evidence="8" id="KW-0325">Glycoprotein</keyword>
<feature type="domain" description="Alpha galactosidase C-terminal" evidence="12">
    <location>
        <begin position="391"/>
        <end position="451"/>
    </location>
</feature>
<evidence type="ECO:0000256" key="7">
    <source>
        <dbReference type="ARBA" id="ARBA00022801"/>
    </source>
</evidence>
<dbReference type="GO" id="GO:0004557">
    <property type="term" value="F:alpha-galactosidase activity"/>
    <property type="evidence" value="ECO:0007669"/>
    <property type="project" value="UniProtKB-EC"/>
</dbReference>